<dbReference type="GO" id="GO:0016787">
    <property type="term" value="F:hydrolase activity"/>
    <property type="evidence" value="ECO:0007669"/>
    <property type="project" value="InterPro"/>
</dbReference>
<keyword evidence="8 11" id="KW-0968">Cytoplasmic vesicle</keyword>
<evidence type="ECO:0000256" key="3">
    <source>
        <dbReference type="ARBA" id="ARBA00022824"/>
    </source>
</evidence>
<comment type="function">
    <text evidence="9 11">Component of the coat protein complex II (COPII) which promotes the formation of transport vesicles from the endoplasmic reticulum (ER). The coat has two main functions, the physical deformation of the endoplasmic reticulum membrane into vesicles and the selection of cargo molecules.</text>
</comment>
<dbReference type="PANTHER" id="PTHR11141">
    <property type="entry name" value="PROTEIN TRANSPORT PROTEIN SEC23"/>
    <property type="match status" value="1"/>
</dbReference>
<keyword evidence="3 11" id="KW-0256">Endoplasmic reticulum</keyword>
<evidence type="ECO:0000256" key="2">
    <source>
        <dbReference type="ARBA" id="ARBA00022723"/>
    </source>
</evidence>
<comment type="similarity">
    <text evidence="11">Belongs to the SEC23/SEC24 family. SEC23 subfamily.</text>
</comment>
<evidence type="ECO:0000256" key="10">
    <source>
        <dbReference type="PROSITE-ProRule" id="PRU10038"/>
    </source>
</evidence>
<feature type="domain" description="Alpha/beta hydrolase fold-3" evidence="16">
    <location>
        <begin position="631"/>
        <end position="799"/>
    </location>
</feature>
<dbReference type="CDD" id="cd11287">
    <property type="entry name" value="Sec23_C"/>
    <property type="match status" value="1"/>
</dbReference>
<dbReference type="InterPro" id="IPR007123">
    <property type="entry name" value="Gelsolin-like_dom"/>
</dbReference>
<dbReference type="EMBL" id="PQIB02000011">
    <property type="protein sequence ID" value="RLM86349.1"/>
    <property type="molecule type" value="Genomic_DNA"/>
</dbReference>
<dbReference type="SUPFAM" id="SSF82919">
    <property type="entry name" value="Zn-finger domain of Sec23/24"/>
    <property type="match status" value="1"/>
</dbReference>
<dbReference type="SUPFAM" id="SSF53300">
    <property type="entry name" value="vWA-like"/>
    <property type="match status" value="1"/>
</dbReference>
<dbReference type="InterPro" id="IPR036174">
    <property type="entry name" value="Znf_Sec23_Sec24_sf"/>
</dbReference>
<dbReference type="GO" id="GO:0090110">
    <property type="term" value="P:COPII-coated vesicle cargo loading"/>
    <property type="evidence" value="ECO:0007669"/>
    <property type="project" value="TreeGrafter"/>
</dbReference>
<dbReference type="InterPro" id="IPR037550">
    <property type="entry name" value="Sec23_C"/>
</dbReference>
<dbReference type="Pfam" id="PF00626">
    <property type="entry name" value="Gelsolin"/>
    <property type="match status" value="1"/>
</dbReference>
<evidence type="ECO:0000259" key="16">
    <source>
        <dbReference type="Pfam" id="PF07859"/>
    </source>
</evidence>
<keyword evidence="4 11" id="KW-0862">Zinc</keyword>
<gene>
    <name evidence="17" type="ORF">C2845_PM04G18170</name>
</gene>
<evidence type="ECO:0000259" key="14">
    <source>
        <dbReference type="Pfam" id="PF04811"/>
    </source>
</evidence>
<keyword evidence="7 11" id="KW-0472">Membrane</keyword>
<dbReference type="Pfam" id="PF07859">
    <property type="entry name" value="Abhydrolase_3"/>
    <property type="match status" value="1"/>
</dbReference>
<dbReference type="InterPro" id="IPR036175">
    <property type="entry name" value="Sec23/24_helical_dom_sf"/>
</dbReference>
<dbReference type="GO" id="GO:0070971">
    <property type="term" value="C:endoplasmic reticulum exit site"/>
    <property type="evidence" value="ECO:0007669"/>
    <property type="project" value="TreeGrafter"/>
</dbReference>
<dbReference type="SUPFAM" id="SSF82754">
    <property type="entry name" value="C-terminal, gelsolin-like domain of Sec23/24"/>
    <property type="match status" value="1"/>
</dbReference>
<reference evidence="18" key="1">
    <citation type="journal article" date="2019" name="Nat. Commun.">
        <title>The genome of broomcorn millet.</title>
        <authorList>
            <person name="Zou C."/>
            <person name="Miki D."/>
            <person name="Li D."/>
            <person name="Tang Q."/>
            <person name="Xiao L."/>
            <person name="Rajput S."/>
            <person name="Deng P."/>
            <person name="Jia W."/>
            <person name="Huang R."/>
            <person name="Zhang M."/>
            <person name="Sun Y."/>
            <person name="Hu J."/>
            <person name="Fu X."/>
            <person name="Schnable P.S."/>
            <person name="Li F."/>
            <person name="Zhang H."/>
            <person name="Feng B."/>
            <person name="Zhu X."/>
            <person name="Liu R."/>
            <person name="Schnable J.C."/>
            <person name="Zhu J.-K."/>
            <person name="Zhang H."/>
        </authorList>
    </citation>
    <scope>NUCLEOTIDE SEQUENCE [LARGE SCALE GENOMIC DNA]</scope>
</reference>
<evidence type="ECO:0000256" key="9">
    <source>
        <dbReference type="ARBA" id="ARBA00025471"/>
    </source>
</evidence>
<comment type="subcellular location">
    <subcellularLocation>
        <location evidence="11">Cytoplasmic vesicle</location>
        <location evidence="11">COPII-coated vesicle membrane</location>
        <topology evidence="11">Peripheral membrane protein</topology>
        <orientation evidence="11">Cytoplasmic side</orientation>
    </subcellularLocation>
    <subcellularLocation>
        <location evidence="11">Endoplasmic reticulum membrane</location>
        <topology evidence="11">Peripheral membrane protein</topology>
        <orientation evidence="11">Cytoplasmic side</orientation>
    </subcellularLocation>
</comment>
<dbReference type="Gene3D" id="3.40.50.410">
    <property type="entry name" value="von Willebrand factor, type A domain"/>
    <property type="match status" value="1"/>
</dbReference>
<dbReference type="GO" id="GO:0005096">
    <property type="term" value="F:GTPase activator activity"/>
    <property type="evidence" value="ECO:0007669"/>
    <property type="project" value="TreeGrafter"/>
</dbReference>
<organism evidence="17 18">
    <name type="scientific">Panicum miliaceum</name>
    <name type="common">Proso millet</name>
    <name type="synonym">Broomcorn millet</name>
    <dbReference type="NCBI Taxonomy" id="4540"/>
    <lineage>
        <taxon>Eukaryota</taxon>
        <taxon>Viridiplantae</taxon>
        <taxon>Streptophyta</taxon>
        <taxon>Embryophyta</taxon>
        <taxon>Tracheophyta</taxon>
        <taxon>Spermatophyta</taxon>
        <taxon>Magnoliopsida</taxon>
        <taxon>Liliopsida</taxon>
        <taxon>Poales</taxon>
        <taxon>Poaceae</taxon>
        <taxon>PACMAD clade</taxon>
        <taxon>Panicoideae</taxon>
        <taxon>Panicodae</taxon>
        <taxon>Paniceae</taxon>
        <taxon>Panicinae</taxon>
        <taxon>Panicum</taxon>
        <taxon>Panicum sect. Panicum</taxon>
    </lineage>
</organism>
<dbReference type="Gene3D" id="3.40.50.1820">
    <property type="entry name" value="alpha/beta hydrolase"/>
    <property type="match status" value="1"/>
</dbReference>
<evidence type="ECO:0000256" key="6">
    <source>
        <dbReference type="ARBA" id="ARBA00022927"/>
    </source>
</evidence>
<feature type="domain" description="Sec23/Sec24 trunk" evidence="14">
    <location>
        <begin position="124"/>
        <end position="359"/>
    </location>
</feature>
<accession>A0A3L6QS33</accession>
<feature type="domain" description="Gelsolin-like" evidence="12">
    <location>
        <begin position="517"/>
        <end position="604"/>
    </location>
</feature>
<dbReference type="InterPro" id="IPR037364">
    <property type="entry name" value="Sec23"/>
</dbReference>
<dbReference type="GO" id="GO:0008270">
    <property type="term" value="F:zinc ion binding"/>
    <property type="evidence" value="ECO:0007669"/>
    <property type="project" value="InterPro"/>
</dbReference>
<dbReference type="InterPro" id="IPR006900">
    <property type="entry name" value="Sec23/24_helical_dom"/>
</dbReference>
<evidence type="ECO:0000259" key="15">
    <source>
        <dbReference type="Pfam" id="PF04815"/>
    </source>
</evidence>
<dbReference type="InterPro" id="IPR036465">
    <property type="entry name" value="vWFA_dom_sf"/>
</dbReference>
<dbReference type="InterPro" id="IPR036180">
    <property type="entry name" value="Gelsolin-like_dom_sf"/>
</dbReference>
<dbReference type="OrthoDB" id="10256289at2759"/>
<keyword evidence="5 11" id="KW-0931">ER-Golgi transport</keyword>
<evidence type="ECO:0000313" key="18">
    <source>
        <dbReference type="Proteomes" id="UP000275267"/>
    </source>
</evidence>
<evidence type="ECO:0000256" key="8">
    <source>
        <dbReference type="ARBA" id="ARBA00023329"/>
    </source>
</evidence>
<evidence type="ECO:0000256" key="1">
    <source>
        <dbReference type="ARBA" id="ARBA00022448"/>
    </source>
</evidence>
<feature type="domain" description="Sec23/Sec24 helical" evidence="15">
    <location>
        <begin position="404"/>
        <end position="502"/>
    </location>
</feature>
<dbReference type="FunFam" id="3.40.50.410:FF:000008">
    <property type="entry name" value="Protein transport protein SEC23"/>
    <property type="match status" value="1"/>
</dbReference>
<keyword evidence="18" id="KW-1185">Reference proteome</keyword>
<dbReference type="SUPFAM" id="SSF53474">
    <property type="entry name" value="alpha/beta-Hydrolases"/>
    <property type="match status" value="1"/>
</dbReference>
<feature type="active site" evidence="10">
    <location>
        <position position="670"/>
    </location>
</feature>
<dbReference type="InterPro" id="IPR006896">
    <property type="entry name" value="Sec23/24_trunk_dom"/>
</dbReference>
<sequence length="822" mass="89911">MSEFLDLEAQDGIRMPWNVIPGTKQEALNCVIPVSAIYTPLKSIPDIPVLPYSPLRCRMCCSILNPFSIVDYVAKIWVCTFCFQRNQFPQHYSSISENNLPAELFPQYTTVEYISSTETGPVVPPVFIFVVDTCMIEEEIGYLKSALAQVVELLPDNSLVGFITFGTYVQVHELGFGLLPKSYVFKGTKEVTKEQILEQMCFFAGKQMPTTGVIEEMQKDPWPVPTDQRASRCTGVALSVAANLLGVCVPGSGARIMAFVGGPSTEGPGSIVSKSLSEPIRSHKDLDKDSAPLYDKAVKFYDQIAKQLVHQGHVLDLFACAVDQVGVAEMKVAIEKTGGMVVLAESFGHSVFKDSLRHIFQSVDDNLGLSFNGILEINCSKDVKVQGIIGPCTSLEKELVAGFDQEAAAAVMARLVSFKMETEVDFDPVRWLDRALIRICSKFGDYQKETPSSFSLSPRLSIFPQFIFNLRRSQFVQVFNNSPDETAYVRMMLDRENVANAVVMIQPSLISYSFQSGPGPVLLDATAIASDKILLLDSYFTVVIFHGVTIAQWRKAGYQDQEGHEAFAQLLKAPHEEANSIIKERFPVPRLVVCDQYGSQARFLLAKLNPSVTYNSDNPSPGGDVIFTDDHPLPAAYEDSWAALQWAASAEDEWIAEHGDVARLFLAGDSAGANIVHDMLLRASGSGGPRIEGAIMLHPWFGGNTPLEGEPEAASVATAGLWTYACPSAVGGADDPRMNPLAPGAPPLEKLGCARMLVCAGKKDALYVRDRAYYEAVAASAWPGDVAWLESEGEEHVFFLPKPECENAKKLMDCVVAFIAGA</sequence>
<keyword evidence="2 11" id="KW-0479">Metal-binding</keyword>
<evidence type="ECO:0000256" key="4">
    <source>
        <dbReference type="ARBA" id="ARBA00022833"/>
    </source>
</evidence>
<evidence type="ECO:0000313" key="17">
    <source>
        <dbReference type="EMBL" id="RLM86349.1"/>
    </source>
</evidence>
<name>A0A3L6QS33_PANMI</name>
<evidence type="ECO:0000256" key="5">
    <source>
        <dbReference type="ARBA" id="ARBA00022892"/>
    </source>
</evidence>
<dbReference type="Gene3D" id="2.30.30.380">
    <property type="entry name" value="Zn-finger domain of Sec23/24"/>
    <property type="match status" value="1"/>
</dbReference>
<dbReference type="Pfam" id="PF04815">
    <property type="entry name" value="Sec23_helical"/>
    <property type="match status" value="1"/>
</dbReference>
<dbReference type="InterPro" id="IPR033140">
    <property type="entry name" value="Lipase_GDXG_put_SER_AS"/>
</dbReference>
<dbReference type="Pfam" id="PF04811">
    <property type="entry name" value="Sec23_trunk"/>
    <property type="match status" value="1"/>
</dbReference>
<dbReference type="STRING" id="4540.A0A3L6QS33"/>
<protein>
    <recommendedName>
        <fullName evidence="11">Protein transport protein SEC23</fullName>
    </recommendedName>
</protein>
<dbReference type="Proteomes" id="UP000275267">
    <property type="component" value="Unassembled WGS sequence"/>
</dbReference>
<dbReference type="FunFam" id="1.20.120.730:FF:000005">
    <property type="entry name" value="Protein transport protein SEC23"/>
    <property type="match status" value="1"/>
</dbReference>
<dbReference type="InterPro" id="IPR013094">
    <property type="entry name" value="AB_hydrolase_3"/>
</dbReference>
<dbReference type="Pfam" id="PF04810">
    <property type="entry name" value="zf-Sec23_Sec24"/>
    <property type="match status" value="1"/>
</dbReference>
<keyword evidence="11" id="KW-0963">Cytoplasm</keyword>
<evidence type="ECO:0000259" key="13">
    <source>
        <dbReference type="Pfam" id="PF04810"/>
    </source>
</evidence>
<proteinExistence type="inferred from homology"/>
<dbReference type="InterPro" id="IPR006895">
    <property type="entry name" value="Znf_Sec23_Sec24"/>
</dbReference>
<dbReference type="PROSITE" id="PS01174">
    <property type="entry name" value="LIPASE_GDXG_SER"/>
    <property type="match status" value="1"/>
</dbReference>
<comment type="caution">
    <text evidence="17">The sequence shown here is derived from an EMBL/GenBank/DDBJ whole genome shotgun (WGS) entry which is preliminary data.</text>
</comment>
<dbReference type="InterPro" id="IPR029058">
    <property type="entry name" value="AB_hydrolase_fold"/>
</dbReference>
<dbReference type="FunFam" id="3.40.20.10:FF:000014">
    <property type="entry name" value="Protein transport protein SEC23"/>
    <property type="match status" value="1"/>
</dbReference>
<evidence type="ECO:0000259" key="12">
    <source>
        <dbReference type="Pfam" id="PF00626"/>
    </source>
</evidence>
<keyword evidence="6 11" id="KW-0653">Protein transport</keyword>
<dbReference type="AlphaFoldDB" id="A0A3L6QS33"/>
<dbReference type="GO" id="GO:0005789">
    <property type="term" value="C:endoplasmic reticulum membrane"/>
    <property type="evidence" value="ECO:0007669"/>
    <property type="project" value="UniProtKB-SubCell"/>
</dbReference>
<feature type="domain" description="Zinc finger Sec23/Sec24-type" evidence="13">
    <location>
        <begin position="54"/>
        <end position="92"/>
    </location>
</feature>
<evidence type="ECO:0000256" key="11">
    <source>
        <dbReference type="RuleBase" id="RU365030"/>
    </source>
</evidence>
<dbReference type="SUPFAM" id="SSF81811">
    <property type="entry name" value="Helical domain of Sec23/24"/>
    <property type="match status" value="1"/>
</dbReference>
<dbReference type="Gene3D" id="1.20.120.730">
    <property type="entry name" value="Sec23/Sec24 helical domain"/>
    <property type="match status" value="1"/>
</dbReference>
<dbReference type="Gene3D" id="3.40.20.10">
    <property type="entry name" value="Severin"/>
    <property type="match status" value="1"/>
</dbReference>
<dbReference type="SUPFAM" id="SSF81995">
    <property type="entry name" value="beta-sandwich domain of Sec23/24"/>
    <property type="match status" value="1"/>
</dbReference>
<dbReference type="InterPro" id="IPR029006">
    <property type="entry name" value="ADF-H/Gelsolin-like_dom_sf"/>
</dbReference>
<dbReference type="FunFam" id="2.30.30.380:FF:000001">
    <property type="entry name" value="Protein transport protein SEC23"/>
    <property type="match status" value="1"/>
</dbReference>
<evidence type="ECO:0000256" key="7">
    <source>
        <dbReference type="ARBA" id="ARBA00023136"/>
    </source>
</evidence>
<dbReference type="GO" id="GO:0006886">
    <property type="term" value="P:intracellular protein transport"/>
    <property type="evidence" value="ECO:0007669"/>
    <property type="project" value="InterPro"/>
</dbReference>
<dbReference type="PANTHER" id="PTHR11141:SF24">
    <property type="entry name" value="PROTEIN TRANSPORT PROTEIN SEC23"/>
    <property type="match status" value="1"/>
</dbReference>
<dbReference type="GO" id="GO:0030127">
    <property type="term" value="C:COPII vesicle coat"/>
    <property type="evidence" value="ECO:0007669"/>
    <property type="project" value="InterPro"/>
</dbReference>
<keyword evidence="1 11" id="KW-0813">Transport</keyword>